<feature type="transmembrane region" description="Helical" evidence="2">
    <location>
        <begin position="55"/>
        <end position="76"/>
    </location>
</feature>
<accession>A0A7S3M1N6</accession>
<feature type="transmembrane region" description="Helical" evidence="2">
    <location>
        <begin position="109"/>
        <end position="132"/>
    </location>
</feature>
<feature type="transmembrane region" description="Helical" evidence="2">
    <location>
        <begin position="205"/>
        <end position="225"/>
    </location>
</feature>
<gene>
    <name evidence="3" type="ORF">SELO1098_LOCUS5392</name>
</gene>
<evidence type="ECO:0000256" key="1">
    <source>
        <dbReference type="SAM" id="MobiDB-lite"/>
    </source>
</evidence>
<dbReference type="EMBL" id="HBIC01010858">
    <property type="protein sequence ID" value="CAE0276562.1"/>
    <property type="molecule type" value="Transcribed_RNA"/>
</dbReference>
<proteinExistence type="predicted"/>
<keyword evidence="2" id="KW-1133">Transmembrane helix</keyword>
<protein>
    <submittedName>
        <fullName evidence="3">Uncharacterized protein</fullName>
    </submittedName>
</protein>
<evidence type="ECO:0000313" key="3">
    <source>
        <dbReference type="EMBL" id="CAE0276562.1"/>
    </source>
</evidence>
<keyword evidence="2" id="KW-0472">Membrane</keyword>
<feature type="transmembrane region" description="Helical" evidence="2">
    <location>
        <begin position="144"/>
        <end position="165"/>
    </location>
</feature>
<feature type="non-terminal residue" evidence="3">
    <location>
        <position position="1"/>
    </location>
</feature>
<dbReference type="AlphaFoldDB" id="A0A7S3M1N6"/>
<feature type="transmembrane region" description="Helical" evidence="2">
    <location>
        <begin position="245"/>
        <end position="267"/>
    </location>
</feature>
<feature type="region of interest" description="Disordered" evidence="1">
    <location>
        <begin position="417"/>
        <end position="444"/>
    </location>
</feature>
<feature type="compositionally biased region" description="Basic residues" evidence="1">
    <location>
        <begin position="378"/>
        <end position="387"/>
    </location>
</feature>
<feature type="region of interest" description="Disordered" evidence="1">
    <location>
        <begin position="373"/>
        <end position="398"/>
    </location>
</feature>
<keyword evidence="2" id="KW-0812">Transmembrane</keyword>
<name>A0A7S3M1N6_9STRA</name>
<feature type="region of interest" description="Disordered" evidence="1">
    <location>
        <begin position="315"/>
        <end position="338"/>
    </location>
</feature>
<reference evidence="3" key="1">
    <citation type="submission" date="2021-01" db="EMBL/GenBank/DDBJ databases">
        <authorList>
            <person name="Corre E."/>
            <person name="Pelletier E."/>
            <person name="Niang G."/>
            <person name="Scheremetjew M."/>
            <person name="Finn R."/>
            <person name="Kale V."/>
            <person name="Holt S."/>
            <person name="Cochrane G."/>
            <person name="Meng A."/>
            <person name="Brown T."/>
            <person name="Cohen L."/>
        </authorList>
    </citation>
    <scope>NUCLEOTIDE SEQUENCE</scope>
    <source>
        <strain evidence="3">CCAP 955/1</strain>
    </source>
</reference>
<sequence>VLFSVLFVVTLVSWLCAKNKYSWRLFLSSSIMSLLELPRYIWLIVDEAYNNRPTYITHMWAGVFFFIAFTCVIYIMHDAVDLSQSHSPLTTMVTAPKSLVDRLVIDKTALVVLNIMFAIVTLSASISCVLYSNLEDFFHHSIPYVIFTIADVIKNLVVGAAFMFYGCRLRSRIHVFHETFGVSNSVSSIDELHLLDKLKKVVRRLLIVMGICLCSFTLRMFMLIIKGVTVEEDNIDISWLPSYGMLWWVLSDFIPRCLPILSFVIFFGGKSRARSRVSSKAYPYKDSNIRFSQNTDMEGNRAALLAGLESDDDEDLNPDGVSDVDHSSQGGSGHNYRHIDALSGRESINSAESCETTSTGFTVYRNTATTNEYSTSYRPHHSHHNPRSLHGNARPSESMMSGSVIVNALMWPISSTNRNSSANNLQQTSSPRSPGPATSAQGQP</sequence>
<evidence type="ECO:0000256" key="2">
    <source>
        <dbReference type="SAM" id="Phobius"/>
    </source>
</evidence>
<organism evidence="3">
    <name type="scientific">Spumella elongata</name>
    <dbReference type="NCBI Taxonomy" id="89044"/>
    <lineage>
        <taxon>Eukaryota</taxon>
        <taxon>Sar</taxon>
        <taxon>Stramenopiles</taxon>
        <taxon>Ochrophyta</taxon>
        <taxon>Chrysophyceae</taxon>
        <taxon>Chromulinales</taxon>
        <taxon>Chromulinaceae</taxon>
        <taxon>Spumella</taxon>
    </lineage>
</organism>